<dbReference type="PATRIC" id="fig|1122241.3.peg.1778"/>
<keyword evidence="8" id="KW-1185">Reference proteome</keyword>
<keyword evidence="3" id="KW-0186">Copper</keyword>
<organism evidence="7 8">
    <name type="scientific">Moorella mulderi DSM 14980</name>
    <dbReference type="NCBI Taxonomy" id="1122241"/>
    <lineage>
        <taxon>Bacteria</taxon>
        <taxon>Bacillati</taxon>
        <taxon>Bacillota</taxon>
        <taxon>Clostridia</taxon>
        <taxon>Neomoorellales</taxon>
        <taxon>Neomoorellaceae</taxon>
        <taxon>Neomoorella</taxon>
    </lineage>
</organism>
<evidence type="ECO:0000256" key="4">
    <source>
        <dbReference type="SAM" id="MobiDB-lite"/>
    </source>
</evidence>
<dbReference type="Gene3D" id="2.60.40.420">
    <property type="entry name" value="Cupredoxins - blue copper proteins"/>
    <property type="match status" value="1"/>
</dbReference>
<evidence type="ECO:0000313" key="7">
    <source>
        <dbReference type="EMBL" id="KYH32112.1"/>
    </source>
</evidence>
<dbReference type="InterPro" id="IPR011707">
    <property type="entry name" value="Cu-oxidase-like_N"/>
</dbReference>
<dbReference type="InterPro" id="IPR008972">
    <property type="entry name" value="Cupredoxin"/>
</dbReference>
<evidence type="ECO:0000313" key="8">
    <source>
        <dbReference type="Proteomes" id="UP000075670"/>
    </source>
</evidence>
<feature type="domain" description="Plastocyanin-like" evidence="6">
    <location>
        <begin position="47"/>
        <end position="146"/>
    </location>
</feature>
<keyword evidence="1" id="KW-0479">Metal-binding</keyword>
<evidence type="ECO:0000256" key="2">
    <source>
        <dbReference type="ARBA" id="ARBA00023002"/>
    </source>
</evidence>
<dbReference type="InterPro" id="IPR001117">
    <property type="entry name" value="Cu-oxidase_2nd"/>
</dbReference>
<name>A0A151AX36_9FIRM</name>
<evidence type="ECO:0000256" key="3">
    <source>
        <dbReference type="ARBA" id="ARBA00023008"/>
    </source>
</evidence>
<feature type="domain" description="Plastocyanin-like" evidence="5">
    <location>
        <begin position="197"/>
        <end position="332"/>
    </location>
</feature>
<dbReference type="RefSeq" id="WP_064774366.1">
    <property type="nucleotide sequence ID" value="NZ_LTBC01000005.1"/>
</dbReference>
<evidence type="ECO:0000256" key="1">
    <source>
        <dbReference type="ARBA" id="ARBA00022723"/>
    </source>
</evidence>
<evidence type="ECO:0000259" key="6">
    <source>
        <dbReference type="Pfam" id="PF07732"/>
    </source>
</evidence>
<dbReference type="PANTHER" id="PTHR11709">
    <property type="entry name" value="MULTI-COPPER OXIDASE"/>
    <property type="match status" value="1"/>
</dbReference>
<proteinExistence type="predicted"/>
<feature type="region of interest" description="Disordered" evidence="4">
    <location>
        <begin position="340"/>
        <end position="380"/>
    </location>
</feature>
<keyword evidence="2" id="KW-0560">Oxidoreductase</keyword>
<dbReference type="Pfam" id="PF00394">
    <property type="entry name" value="Cu-oxidase"/>
    <property type="match status" value="1"/>
</dbReference>
<sequence length="380" mass="42098">MTFVQVHYGATDSFITMPDGSVHYIFGFVDLTGVPENEIFARRGKATLPAPLLDVRAGDRVELTLTNLGMPQRPDLDDSHTIHWHGFPNQISLWDGVPETSIAVPVGRDFIYYYEPKDPGTYMYHCHFEPVEHIQMGMVGPLIARPADYNPANPLFKTAYGAGTGTEFDREYFLLISELDPVAHDQVHRVQAFDWSEYRPAYWLINGRAYPDTLHTAPDGDLSQQPSHSLIQANAGEKVLLRFINLGFEEHAVTILGLPLRIIGRDAQLLRGLHGEDLSHWRDVLYFGAGQTVDVIIEPQQPGLYPLFNRGYHKNTNAGATPGGMMTHVVVYPAGTLPPQPGPAFKRGAGQGSPNQLPGGRMHANTSYSQRIAGHPPARC</sequence>
<accession>A0A151AX36</accession>
<dbReference type="Proteomes" id="UP000075670">
    <property type="component" value="Unassembled WGS sequence"/>
</dbReference>
<dbReference type="AlphaFoldDB" id="A0A151AX36"/>
<dbReference type="GO" id="GO:0016491">
    <property type="term" value="F:oxidoreductase activity"/>
    <property type="evidence" value="ECO:0007669"/>
    <property type="project" value="UniProtKB-KW"/>
</dbReference>
<comment type="caution">
    <text evidence="7">The sequence shown here is derived from an EMBL/GenBank/DDBJ whole genome shotgun (WGS) entry which is preliminary data.</text>
</comment>
<gene>
    <name evidence="7" type="primary">copA_2</name>
    <name evidence="7" type="ORF">MOMUL_16870</name>
</gene>
<dbReference type="SUPFAM" id="SSF49503">
    <property type="entry name" value="Cupredoxins"/>
    <property type="match status" value="2"/>
</dbReference>
<dbReference type="Pfam" id="PF07732">
    <property type="entry name" value="Cu-oxidase_3"/>
    <property type="match status" value="1"/>
</dbReference>
<evidence type="ECO:0000259" key="5">
    <source>
        <dbReference type="Pfam" id="PF00394"/>
    </source>
</evidence>
<dbReference type="GO" id="GO:0005507">
    <property type="term" value="F:copper ion binding"/>
    <property type="evidence" value="ECO:0007669"/>
    <property type="project" value="InterPro"/>
</dbReference>
<protein>
    <submittedName>
        <fullName evidence="7">Copper resistance protein A</fullName>
    </submittedName>
</protein>
<dbReference type="EMBL" id="LTBC01000005">
    <property type="protein sequence ID" value="KYH32112.1"/>
    <property type="molecule type" value="Genomic_DNA"/>
</dbReference>
<reference evidence="7 8" key="1">
    <citation type="submission" date="2016-02" db="EMBL/GenBank/DDBJ databases">
        <title>Genome sequence of Moorella mulderi DSM 14980.</title>
        <authorList>
            <person name="Poehlein A."/>
            <person name="Daniel R."/>
        </authorList>
    </citation>
    <scope>NUCLEOTIDE SEQUENCE [LARGE SCALE GENOMIC DNA]</scope>
    <source>
        <strain evidence="7 8">DSM 14980</strain>
    </source>
</reference>
<dbReference type="PANTHER" id="PTHR11709:SF394">
    <property type="entry name" value="FI03373P-RELATED"/>
    <property type="match status" value="1"/>
</dbReference>
<dbReference type="InterPro" id="IPR045087">
    <property type="entry name" value="Cu-oxidase_fam"/>
</dbReference>